<gene>
    <name evidence="1" type="ORF">FE795_05205</name>
</gene>
<name>A0ABX8SUA5_9BURK</name>
<protein>
    <submittedName>
        <fullName evidence="1">Uncharacterized protein</fullName>
    </submittedName>
</protein>
<evidence type="ECO:0000313" key="2">
    <source>
        <dbReference type="Proteomes" id="UP000826050"/>
    </source>
</evidence>
<sequence>MNREQRRQAERMQARHRATRRVQRLLPIPMIVKAATVLGPLEEILDQLEMHGTVHVDERGRPIFLAPLENEWFAMVPALQGMVDLFEMWAIRHNRAIDMSALTQLANKLHYSMPITESDISSVRALLPGMRRVAGLLPHDEARDLVLQTQIKECLEATP</sequence>
<organism evidence="1 2">
    <name type="scientific">Alcaligenes ammonioxydans</name>
    <dbReference type="NCBI Taxonomy" id="2582914"/>
    <lineage>
        <taxon>Bacteria</taxon>
        <taxon>Pseudomonadati</taxon>
        <taxon>Pseudomonadota</taxon>
        <taxon>Betaproteobacteria</taxon>
        <taxon>Burkholderiales</taxon>
        <taxon>Alcaligenaceae</taxon>
        <taxon>Alcaligenes</taxon>
    </lineage>
</organism>
<dbReference type="RefSeq" id="WP_219235835.1">
    <property type="nucleotide sequence ID" value="NZ_CP049362.1"/>
</dbReference>
<proteinExistence type="predicted"/>
<keyword evidence="2" id="KW-1185">Reference proteome</keyword>
<dbReference type="EMBL" id="CP049362">
    <property type="protein sequence ID" value="QXX78473.1"/>
    <property type="molecule type" value="Genomic_DNA"/>
</dbReference>
<evidence type="ECO:0000313" key="1">
    <source>
        <dbReference type="EMBL" id="QXX78473.1"/>
    </source>
</evidence>
<dbReference type="Proteomes" id="UP000826050">
    <property type="component" value="Chromosome"/>
</dbReference>
<reference evidence="1 2" key="1">
    <citation type="submission" date="2020-02" db="EMBL/GenBank/DDBJ databases">
        <title>Partial ammonium oxidation to N2 by heterotrophic bacteria.</title>
        <authorList>
            <person name="Wu M."/>
        </authorList>
    </citation>
    <scope>NUCLEOTIDE SEQUENCE [LARGE SCALE GENOMIC DNA]</scope>
    <source>
        <strain evidence="1 2">HO-1</strain>
    </source>
</reference>
<accession>A0ABX8SUA5</accession>